<feature type="signal peptide" evidence="2">
    <location>
        <begin position="1"/>
        <end position="27"/>
    </location>
</feature>
<evidence type="ECO:0000256" key="1">
    <source>
        <dbReference type="SAM" id="Phobius"/>
    </source>
</evidence>
<evidence type="ECO:0000313" key="4">
    <source>
        <dbReference type="Proteomes" id="UP001597307"/>
    </source>
</evidence>
<dbReference type="Proteomes" id="UP001597307">
    <property type="component" value="Unassembled WGS sequence"/>
</dbReference>
<reference evidence="4" key="1">
    <citation type="journal article" date="2019" name="Int. J. Syst. Evol. Microbiol.">
        <title>The Global Catalogue of Microorganisms (GCM) 10K type strain sequencing project: providing services to taxonomists for standard genome sequencing and annotation.</title>
        <authorList>
            <consortium name="The Broad Institute Genomics Platform"/>
            <consortium name="The Broad Institute Genome Sequencing Center for Infectious Disease"/>
            <person name="Wu L."/>
            <person name="Ma J."/>
        </authorList>
    </citation>
    <scope>NUCLEOTIDE SEQUENCE [LARGE SCALE GENOMIC DNA]</scope>
    <source>
        <strain evidence="4">JCM 11496</strain>
    </source>
</reference>
<feature type="chain" id="PRO_5047502270" description="Gram-positive cocci surface proteins LPxTG domain-containing protein" evidence="2">
    <location>
        <begin position="28"/>
        <end position="143"/>
    </location>
</feature>
<protein>
    <recommendedName>
        <fullName evidence="5">Gram-positive cocci surface proteins LPxTG domain-containing protein</fullName>
    </recommendedName>
</protein>
<proteinExistence type="predicted"/>
<organism evidence="3 4">
    <name type="scientific">Arthrobacter flavus</name>
    <dbReference type="NCBI Taxonomy" id="95172"/>
    <lineage>
        <taxon>Bacteria</taxon>
        <taxon>Bacillati</taxon>
        <taxon>Actinomycetota</taxon>
        <taxon>Actinomycetes</taxon>
        <taxon>Micrococcales</taxon>
        <taxon>Micrococcaceae</taxon>
        <taxon>Arthrobacter</taxon>
    </lineage>
</organism>
<evidence type="ECO:0000313" key="3">
    <source>
        <dbReference type="EMBL" id="MFD1846211.1"/>
    </source>
</evidence>
<dbReference type="EMBL" id="JBHUGA010000011">
    <property type="protein sequence ID" value="MFD1846211.1"/>
    <property type="molecule type" value="Genomic_DNA"/>
</dbReference>
<evidence type="ECO:0008006" key="5">
    <source>
        <dbReference type="Google" id="ProtNLM"/>
    </source>
</evidence>
<feature type="transmembrane region" description="Helical" evidence="1">
    <location>
        <begin position="115"/>
        <end position="136"/>
    </location>
</feature>
<gene>
    <name evidence="3" type="ORF">ACFSFX_06320</name>
</gene>
<accession>A0ABW4Q4V3</accession>
<comment type="caution">
    <text evidence="3">The sequence shown here is derived from an EMBL/GenBank/DDBJ whole genome shotgun (WGS) entry which is preliminary data.</text>
</comment>
<keyword evidence="1" id="KW-1133">Transmembrane helix</keyword>
<evidence type="ECO:0000256" key="2">
    <source>
        <dbReference type="SAM" id="SignalP"/>
    </source>
</evidence>
<name>A0ABW4Q4V3_9MICC</name>
<keyword evidence="4" id="KW-1185">Reference proteome</keyword>
<keyword evidence="2" id="KW-0732">Signal</keyword>
<keyword evidence="1" id="KW-0472">Membrane</keyword>
<sequence>MKLTKMLTIVAVSSSAMVLGTSSAATATDDTVFVPFDQATVVDPDTVTFVTGGVIAADGTNLCAVNPGSIVFPDGTYPCFIDFRSPDPAPAPQVGQLPVGGVDTGVVTPTGRPDAATPVAAGVAAVGGLAAAIMLLRQRAVRG</sequence>
<keyword evidence="1" id="KW-0812">Transmembrane</keyword>
<dbReference type="RefSeq" id="WP_343879970.1">
    <property type="nucleotide sequence ID" value="NZ_BAAAIJ010000047.1"/>
</dbReference>